<keyword evidence="5 8" id="KW-0238">DNA-binding</keyword>
<evidence type="ECO:0000256" key="5">
    <source>
        <dbReference type="ARBA" id="ARBA00023125"/>
    </source>
</evidence>
<dbReference type="InterPro" id="IPR036388">
    <property type="entry name" value="WH-like_DNA-bd_sf"/>
</dbReference>
<dbReference type="GO" id="GO:0005829">
    <property type="term" value="C:cytosol"/>
    <property type="evidence" value="ECO:0007669"/>
    <property type="project" value="TreeGrafter"/>
</dbReference>
<evidence type="ECO:0000256" key="3">
    <source>
        <dbReference type="ARBA" id="ARBA00023012"/>
    </source>
</evidence>
<protein>
    <submittedName>
        <fullName evidence="12">Two-component sensor histidine kinase YvrG [cell wall processes and sublancin production and immunity (YvrG)]</fullName>
    </submittedName>
</protein>
<evidence type="ECO:0000256" key="1">
    <source>
        <dbReference type="ARBA" id="ARBA00004496"/>
    </source>
</evidence>
<evidence type="ECO:0000256" key="9">
    <source>
        <dbReference type="SAM" id="MobiDB-lite"/>
    </source>
</evidence>
<dbReference type="InterPro" id="IPR016032">
    <property type="entry name" value="Sig_transdc_resp-reg_C-effctor"/>
</dbReference>
<keyword evidence="12" id="KW-0808">Transferase</keyword>
<dbReference type="GO" id="GO:0000156">
    <property type="term" value="F:phosphorelay response regulator activity"/>
    <property type="evidence" value="ECO:0007669"/>
    <property type="project" value="TreeGrafter"/>
</dbReference>
<dbReference type="Gene3D" id="3.40.50.2300">
    <property type="match status" value="1"/>
</dbReference>
<reference evidence="13" key="1">
    <citation type="submission" date="2018-08" db="EMBL/GenBank/DDBJ databases">
        <authorList>
            <person name="Chevrot R."/>
        </authorList>
    </citation>
    <scope>NUCLEOTIDE SEQUENCE [LARGE SCALE GENOMIC DNA]</scope>
</reference>
<accession>A0A383R776</accession>
<evidence type="ECO:0000313" key="13">
    <source>
        <dbReference type="Proteomes" id="UP000304148"/>
    </source>
</evidence>
<dbReference type="PANTHER" id="PTHR48111:SF52">
    <property type="entry name" value="TRANSCRIPTIONAL REGULATORY PROTEIN YVRH"/>
    <property type="match status" value="1"/>
</dbReference>
<dbReference type="Pfam" id="PF00072">
    <property type="entry name" value="Response_reg"/>
    <property type="match status" value="1"/>
</dbReference>
<evidence type="ECO:0000259" key="11">
    <source>
        <dbReference type="PROSITE" id="PS51755"/>
    </source>
</evidence>
<feature type="region of interest" description="Disordered" evidence="9">
    <location>
        <begin position="242"/>
        <end position="261"/>
    </location>
</feature>
<dbReference type="SUPFAM" id="SSF52172">
    <property type="entry name" value="CheY-like"/>
    <property type="match status" value="1"/>
</dbReference>
<feature type="modified residue" description="4-aspartylphosphate" evidence="7">
    <location>
        <position position="57"/>
    </location>
</feature>
<proteinExistence type="predicted"/>
<evidence type="ECO:0000256" key="6">
    <source>
        <dbReference type="ARBA" id="ARBA00023163"/>
    </source>
</evidence>
<evidence type="ECO:0000256" key="8">
    <source>
        <dbReference type="PROSITE-ProRule" id="PRU01091"/>
    </source>
</evidence>
<evidence type="ECO:0000256" key="4">
    <source>
        <dbReference type="ARBA" id="ARBA00023015"/>
    </source>
</evidence>
<evidence type="ECO:0000256" key="2">
    <source>
        <dbReference type="ARBA" id="ARBA00022553"/>
    </source>
</evidence>
<evidence type="ECO:0000259" key="10">
    <source>
        <dbReference type="PROSITE" id="PS50110"/>
    </source>
</evidence>
<dbReference type="Proteomes" id="UP000304148">
    <property type="component" value="Chromosome"/>
</dbReference>
<keyword evidence="2 7" id="KW-0597">Phosphoprotein</keyword>
<dbReference type="Pfam" id="PF00486">
    <property type="entry name" value="Trans_reg_C"/>
    <property type="match status" value="1"/>
</dbReference>
<keyword evidence="6" id="KW-0804">Transcription</keyword>
<dbReference type="SUPFAM" id="SSF46894">
    <property type="entry name" value="C-terminal effector domain of the bipartite response regulators"/>
    <property type="match status" value="1"/>
</dbReference>
<dbReference type="Gene3D" id="1.10.10.10">
    <property type="entry name" value="Winged helix-like DNA-binding domain superfamily/Winged helix DNA-binding domain"/>
    <property type="match status" value="1"/>
</dbReference>
<dbReference type="PROSITE" id="PS51755">
    <property type="entry name" value="OMPR_PHOB"/>
    <property type="match status" value="1"/>
</dbReference>
<feature type="DNA-binding region" description="OmpR/PhoB-type" evidence="8">
    <location>
        <begin position="143"/>
        <end position="242"/>
    </location>
</feature>
<dbReference type="CDD" id="cd00383">
    <property type="entry name" value="trans_reg_C"/>
    <property type="match status" value="1"/>
</dbReference>
<dbReference type="PANTHER" id="PTHR48111">
    <property type="entry name" value="REGULATOR OF RPOS"/>
    <property type="match status" value="1"/>
</dbReference>
<dbReference type="InterPro" id="IPR001789">
    <property type="entry name" value="Sig_transdc_resp-reg_receiver"/>
</dbReference>
<dbReference type="CDD" id="cd17574">
    <property type="entry name" value="REC_OmpR"/>
    <property type="match status" value="1"/>
</dbReference>
<dbReference type="SMART" id="SM00862">
    <property type="entry name" value="Trans_reg_C"/>
    <property type="match status" value="1"/>
</dbReference>
<keyword evidence="4" id="KW-0805">Transcription regulation</keyword>
<dbReference type="InterPro" id="IPR039420">
    <property type="entry name" value="WalR-like"/>
</dbReference>
<dbReference type="SMART" id="SM00448">
    <property type="entry name" value="REC"/>
    <property type="match status" value="1"/>
</dbReference>
<dbReference type="GO" id="GO:0000976">
    <property type="term" value="F:transcription cis-regulatory region binding"/>
    <property type="evidence" value="ECO:0007669"/>
    <property type="project" value="TreeGrafter"/>
</dbReference>
<dbReference type="InterPro" id="IPR011006">
    <property type="entry name" value="CheY-like_superfamily"/>
</dbReference>
<dbReference type="PROSITE" id="PS50110">
    <property type="entry name" value="RESPONSE_REGULATORY"/>
    <property type="match status" value="1"/>
</dbReference>
<keyword evidence="12" id="KW-0418">Kinase</keyword>
<dbReference type="EMBL" id="LS992241">
    <property type="protein sequence ID" value="SYX82491.1"/>
    <property type="molecule type" value="Genomic_DNA"/>
</dbReference>
<organism evidence="12 13">
    <name type="scientific">Paenibacillus alvei</name>
    <name type="common">Bacillus alvei</name>
    <dbReference type="NCBI Taxonomy" id="44250"/>
    <lineage>
        <taxon>Bacteria</taxon>
        <taxon>Bacillati</taxon>
        <taxon>Bacillota</taxon>
        <taxon>Bacilli</taxon>
        <taxon>Bacillales</taxon>
        <taxon>Paenibacillaceae</taxon>
        <taxon>Paenibacillus</taxon>
    </lineage>
</organism>
<name>A0A383R776_PAEAL</name>
<comment type="subcellular location">
    <subcellularLocation>
        <location evidence="1">Cytoplasm</location>
    </subcellularLocation>
</comment>
<dbReference type="GO" id="GO:0016301">
    <property type="term" value="F:kinase activity"/>
    <property type="evidence" value="ECO:0007669"/>
    <property type="project" value="UniProtKB-KW"/>
</dbReference>
<dbReference type="InterPro" id="IPR001867">
    <property type="entry name" value="OmpR/PhoB-type_DNA-bd"/>
</dbReference>
<dbReference type="Gene3D" id="6.10.250.690">
    <property type="match status" value="1"/>
</dbReference>
<dbReference type="GO" id="GO:0032993">
    <property type="term" value="C:protein-DNA complex"/>
    <property type="evidence" value="ECO:0007669"/>
    <property type="project" value="TreeGrafter"/>
</dbReference>
<feature type="domain" description="OmpR/PhoB-type" evidence="11">
    <location>
        <begin position="143"/>
        <end position="242"/>
    </location>
</feature>
<evidence type="ECO:0000256" key="7">
    <source>
        <dbReference type="PROSITE-ProRule" id="PRU00169"/>
    </source>
</evidence>
<dbReference type="GO" id="GO:0006355">
    <property type="term" value="P:regulation of DNA-templated transcription"/>
    <property type="evidence" value="ECO:0007669"/>
    <property type="project" value="InterPro"/>
</dbReference>
<gene>
    <name evidence="12" type="primary">yvrH</name>
    <name evidence="12" type="ORF">PBLR_10913</name>
</gene>
<dbReference type="AlphaFoldDB" id="A0A383R776"/>
<feature type="domain" description="Response regulatory" evidence="10">
    <location>
        <begin position="7"/>
        <end position="121"/>
    </location>
</feature>
<dbReference type="FunFam" id="1.10.10.10:FF:000018">
    <property type="entry name" value="DNA-binding response regulator ResD"/>
    <property type="match status" value="1"/>
</dbReference>
<keyword evidence="3" id="KW-0902">Two-component regulatory system</keyword>
<evidence type="ECO:0000313" key="12">
    <source>
        <dbReference type="EMBL" id="SYX82491.1"/>
    </source>
</evidence>
<sequence length="261" mass="29554">MNLQEARILIVEDELALSKMVQAVLQKEGMEYITCVSTGEEAIRCIDNSQMDLIILDVMLPGKSGFDIAPFIRQKCDAPIIFVTARTTDLDKLTGFALGGDDYVTKPFNPLELAARAKALLKRYMTNKGKSEPSTVTAFPEVKRIYRYGDFQLDAAAGELRVRGKVTECPAMVFQLLLFFCEHPNRIFSKSELYERVWGYNSLSDDNTVMVHIHRIRERIEDQPSNPRLLVTVRGLGYKLVPPEKEEADQSEPIYAQGDNR</sequence>